<dbReference type="Proteomes" id="UP001141552">
    <property type="component" value="Unassembled WGS sequence"/>
</dbReference>
<evidence type="ECO:0000259" key="3">
    <source>
        <dbReference type="SMART" id="SM00856"/>
    </source>
</evidence>
<dbReference type="InterPro" id="IPR051955">
    <property type="entry name" value="PME_Inhibitor"/>
</dbReference>
<dbReference type="Gene3D" id="1.20.140.40">
    <property type="entry name" value="Invertase/pectin methylesterase inhibitor family protein"/>
    <property type="match status" value="1"/>
</dbReference>
<evidence type="ECO:0000313" key="4">
    <source>
        <dbReference type="EMBL" id="KAJ4844931.1"/>
    </source>
</evidence>
<dbReference type="EMBL" id="JAKUCV010001830">
    <property type="protein sequence ID" value="KAJ4844931.1"/>
    <property type="molecule type" value="Genomic_DNA"/>
</dbReference>
<comment type="similarity">
    <text evidence="2">Belongs to the PMEI family.</text>
</comment>
<evidence type="ECO:0000313" key="5">
    <source>
        <dbReference type="Proteomes" id="UP001141552"/>
    </source>
</evidence>
<dbReference type="PANTHER" id="PTHR31080">
    <property type="entry name" value="PECTINESTERASE INHIBITOR-LIKE"/>
    <property type="match status" value="1"/>
</dbReference>
<comment type="caution">
    <text evidence="4">The sequence shown here is derived from an EMBL/GenBank/DDBJ whole genome shotgun (WGS) entry which is preliminary data.</text>
</comment>
<dbReference type="AlphaFoldDB" id="A0A9Q0G889"/>
<reference evidence="4" key="1">
    <citation type="submission" date="2022-02" db="EMBL/GenBank/DDBJ databases">
        <authorList>
            <person name="Henning P.M."/>
            <person name="McCubbin A.G."/>
            <person name="Shore J.S."/>
        </authorList>
    </citation>
    <scope>NUCLEOTIDE SEQUENCE</scope>
    <source>
        <strain evidence="4">F60SS</strain>
        <tissue evidence="4">Leaves</tissue>
    </source>
</reference>
<dbReference type="PANTHER" id="PTHR31080:SF87">
    <property type="entry name" value="PECTINESTERASE INHIBITOR 7"/>
    <property type="match status" value="1"/>
</dbReference>
<name>A0A9Q0G889_9ROSI</name>
<accession>A0A9Q0G889</accession>
<dbReference type="InterPro" id="IPR006501">
    <property type="entry name" value="Pectinesterase_inhib_dom"/>
</dbReference>
<dbReference type="SUPFAM" id="SSF101148">
    <property type="entry name" value="Plant invertase/pectin methylesterase inhibitor"/>
    <property type="match status" value="1"/>
</dbReference>
<gene>
    <name evidence="4" type="ORF">Tsubulata_019040</name>
</gene>
<evidence type="ECO:0000256" key="2">
    <source>
        <dbReference type="ARBA" id="ARBA00038471"/>
    </source>
</evidence>
<dbReference type="Pfam" id="PF04043">
    <property type="entry name" value="PMEI"/>
    <property type="match status" value="1"/>
</dbReference>
<proteinExistence type="inferred from homology"/>
<dbReference type="CDD" id="cd15798">
    <property type="entry name" value="PMEI-like_3"/>
    <property type="match status" value="1"/>
</dbReference>
<keyword evidence="5" id="KW-1185">Reference proteome</keyword>
<keyword evidence="1" id="KW-0732">Signal</keyword>
<sequence length="110" mass="12228">MDTIPSPLQMSQVALSVSLDRAQSTRSYISKELRATKGKEERETVEDCLDGISVCVDSLSDSIREVNLLVSPRTARDDVRWHISNVQTWASAAMDYATDCAEDEFPGEKC</sequence>
<dbReference type="GO" id="GO:0004857">
    <property type="term" value="F:enzyme inhibitor activity"/>
    <property type="evidence" value="ECO:0007669"/>
    <property type="project" value="InterPro"/>
</dbReference>
<dbReference type="SMART" id="SM00856">
    <property type="entry name" value="PMEI"/>
    <property type="match status" value="1"/>
</dbReference>
<evidence type="ECO:0000256" key="1">
    <source>
        <dbReference type="ARBA" id="ARBA00022729"/>
    </source>
</evidence>
<protein>
    <recommendedName>
        <fullName evidence="3">Pectinesterase inhibitor domain-containing protein</fullName>
    </recommendedName>
</protein>
<dbReference type="InterPro" id="IPR035513">
    <property type="entry name" value="Invertase/methylesterase_inhib"/>
</dbReference>
<organism evidence="4 5">
    <name type="scientific">Turnera subulata</name>
    <dbReference type="NCBI Taxonomy" id="218843"/>
    <lineage>
        <taxon>Eukaryota</taxon>
        <taxon>Viridiplantae</taxon>
        <taxon>Streptophyta</taxon>
        <taxon>Embryophyta</taxon>
        <taxon>Tracheophyta</taxon>
        <taxon>Spermatophyta</taxon>
        <taxon>Magnoliopsida</taxon>
        <taxon>eudicotyledons</taxon>
        <taxon>Gunneridae</taxon>
        <taxon>Pentapetalae</taxon>
        <taxon>rosids</taxon>
        <taxon>fabids</taxon>
        <taxon>Malpighiales</taxon>
        <taxon>Passifloraceae</taxon>
        <taxon>Turnera</taxon>
    </lineage>
</organism>
<dbReference type="OrthoDB" id="1430376at2759"/>
<reference evidence="4" key="2">
    <citation type="journal article" date="2023" name="Plants (Basel)">
        <title>Annotation of the Turnera subulata (Passifloraceae) Draft Genome Reveals the S-Locus Evolved after the Divergence of Turneroideae from Passifloroideae in a Stepwise Manner.</title>
        <authorList>
            <person name="Henning P.M."/>
            <person name="Roalson E.H."/>
            <person name="Mir W."/>
            <person name="McCubbin A.G."/>
            <person name="Shore J.S."/>
        </authorList>
    </citation>
    <scope>NUCLEOTIDE SEQUENCE</scope>
    <source>
        <strain evidence="4">F60SS</strain>
    </source>
</reference>
<feature type="domain" description="Pectinesterase inhibitor" evidence="3">
    <location>
        <begin position="4"/>
        <end position="107"/>
    </location>
</feature>
<dbReference type="NCBIfam" id="TIGR01614">
    <property type="entry name" value="PME_inhib"/>
    <property type="match status" value="1"/>
</dbReference>